<dbReference type="EMBL" id="CACRXK020006445">
    <property type="protein sequence ID" value="CAB4009418.1"/>
    <property type="molecule type" value="Genomic_DNA"/>
</dbReference>
<dbReference type="Proteomes" id="UP001152795">
    <property type="component" value="Unassembled WGS sequence"/>
</dbReference>
<dbReference type="AlphaFoldDB" id="A0A6S7JAE0"/>
<evidence type="ECO:0000313" key="2">
    <source>
        <dbReference type="Proteomes" id="UP001152795"/>
    </source>
</evidence>
<protein>
    <submittedName>
        <fullName evidence="1">Uncharacterized protein</fullName>
    </submittedName>
</protein>
<accession>A0A6S7JAE0</accession>
<evidence type="ECO:0000313" key="1">
    <source>
        <dbReference type="EMBL" id="CAB4009418.1"/>
    </source>
</evidence>
<comment type="caution">
    <text evidence="1">The sequence shown here is derived from an EMBL/GenBank/DDBJ whole genome shotgun (WGS) entry which is preliminary data.</text>
</comment>
<proteinExistence type="predicted"/>
<reference evidence="1" key="1">
    <citation type="submission" date="2020-04" db="EMBL/GenBank/DDBJ databases">
        <authorList>
            <person name="Alioto T."/>
            <person name="Alioto T."/>
            <person name="Gomez Garrido J."/>
        </authorList>
    </citation>
    <scope>NUCLEOTIDE SEQUENCE</scope>
    <source>
        <strain evidence="1">A484AB</strain>
    </source>
</reference>
<sequence>MTLCLAKPKWIWFDEEEKNDGNFNDEVLTREKGKNEENLLKEWKKAYDRSEEQAKPKPKCPIFHCG</sequence>
<keyword evidence="2" id="KW-1185">Reference proteome</keyword>
<organism evidence="1 2">
    <name type="scientific">Paramuricea clavata</name>
    <name type="common">Red gorgonian</name>
    <name type="synonym">Violescent sea-whip</name>
    <dbReference type="NCBI Taxonomy" id="317549"/>
    <lineage>
        <taxon>Eukaryota</taxon>
        <taxon>Metazoa</taxon>
        <taxon>Cnidaria</taxon>
        <taxon>Anthozoa</taxon>
        <taxon>Octocorallia</taxon>
        <taxon>Malacalcyonacea</taxon>
        <taxon>Plexauridae</taxon>
        <taxon>Paramuricea</taxon>
    </lineage>
</organism>
<gene>
    <name evidence="1" type="ORF">PACLA_8A001263</name>
</gene>
<name>A0A6S7JAE0_PARCT</name>